<dbReference type="Pfam" id="PF00305">
    <property type="entry name" value="Lipoxygenase"/>
    <property type="match status" value="1"/>
</dbReference>
<dbReference type="GO" id="GO:0034440">
    <property type="term" value="P:lipid oxidation"/>
    <property type="evidence" value="ECO:0007669"/>
    <property type="project" value="InterPro"/>
</dbReference>
<comment type="function">
    <text evidence="18">Plant lipoxygenase may be involved in a number of diverse aspects of plant physiology including growth and development, pest resistance, and senescence or responses to wounding.</text>
</comment>
<dbReference type="PANTHER" id="PTHR11771">
    <property type="entry name" value="LIPOXYGENASE"/>
    <property type="match status" value="1"/>
</dbReference>
<dbReference type="InterPro" id="IPR027433">
    <property type="entry name" value="Lipoxygenase_dom_3"/>
</dbReference>
<dbReference type="InterPro" id="IPR001024">
    <property type="entry name" value="PLAT/LH2_dom"/>
</dbReference>
<feature type="domain" description="Lipoxygenase" evidence="20">
    <location>
        <begin position="214"/>
        <end position="906"/>
    </location>
</feature>
<proteinExistence type="inferred from homology"/>
<dbReference type="SMART" id="SM00308">
    <property type="entry name" value="LH2"/>
    <property type="match status" value="1"/>
</dbReference>
<evidence type="ECO:0000256" key="6">
    <source>
        <dbReference type="ARBA" id="ARBA00022640"/>
    </source>
</evidence>
<evidence type="ECO:0000256" key="1">
    <source>
        <dbReference type="ARBA" id="ARBA00001962"/>
    </source>
</evidence>
<keyword evidence="5" id="KW-0150">Chloroplast</keyword>
<comment type="caution">
    <text evidence="16">Lacks conserved residue(s) required for the propagation of feature annotation.</text>
</comment>
<comment type="cofactor">
    <cofactor evidence="1 17">
        <name>Fe cation</name>
        <dbReference type="ChEBI" id="CHEBI:24875"/>
    </cofactor>
</comment>
<dbReference type="Gene3D" id="3.10.450.60">
    <property type="match status" value="1"/>
</dbReference>
<keyword evidence="7 17" id="KW-0479">Metal-binding</keyword>
<dbReference type="GO" id="GO:0031408">
    <property type="term" value="P:oxylipin biosynthetic process"/>
    <property type="evidence" value="ECO:0007669"/>
    <property type="project" value="UniProtKB-UniRule"/>
</dbReference>
<evidence type="ECO:0000256" key="13">
    <source>
        <dbReference type="ARBA" id="ARBA00023004"/>
    </source>
</evidence>
<evidence type="ECO:0000256" key="5">
    <source>
        <dbReference type="ARBA" id="ARBA00022528"/>
    </source>
</evidence>
<dbReference type="SUPFAM" id="SSF48484">
    <property type="entry name" value="Lipoxigenase"/>
    <property type="match status" value="1"/>
</dbReference>
<keyword evidence="10" id="KW-0809">Transit peptide</keyword>
<comment type="similarity">
    <text evidence="3 17">Belongs to the lipoxygenase family.</text>
</comment>
<evidence type="ECO:0000256" key="7">
    <source>
        <dbReference type="ARBA" id="ARBA00022723"/>
    </source>
</evidence>
<keyword evidence="15 18" id="KW-0275">Fatty acid biosynthesis</keyword>
<keyword evidence="9" id="KW-0276">Fatty acid metabolism</keyword>
<evidence type="ECO:0000256" key="4">
    <source>
        <dbReference type="ARBA" id="ARBA00022516"/>
    </source>
</evidence>
<dbReference type="GO" id="GO:0046872">
    <property type="term" value="F:metal ion binding"/>
    <property type="evidence" value="ECO:0007669"/>
    <property type="project" value="UniProtKB-UniRule"/>
</dbReference>
<dbReference type="SUPFAM" id="SSF49723">
    <property type="entry name" value="Lipase/lipooxygenase domain (PLAT/LH2 domain)"/>
    <property type="match status" value="1"/>
</dbReference>
<organism evidence="21 22">
    <name type="scientific">Deinandra increscens subsp. villosa</name>
    <dbReference type="NCBI Taxonomy" id="3103831"/>
    <lineage>
        <taxon>Eukaryota</taxon>
        <taxon>Viridiplantae</taxon>
        <taxon>Streptophyta</taxon>
        <taxon>Embryophyta</taxon>
        <taxon>Tracheophyta</taxon>
        <taxon>Spermatophyta</taxon>
        <taxon>Magnoliopsida</taxon>
        <taxon>eudicotyledons</taxon>
        <taxon>Gunneridae</taxon>
        <taxon>Pentapetalae</taxon>
        <taxon>asterids</taxon>
        <taxon>campanulids</taxon>
        <taxon>Asterales</taxon>
        <taxon>Asteraceae</taxon>
        <taxon>Asteroideae</taxon>
        <taxon>Heliantheae alliance</taxon>
        <taxon>Madieae</taxon>
        <taxon>Madiinae</taxon>
        <taxon>Deinandra</taxon>
    </lineage>
</organism>
<dbReference type="EC" id="1.13.11.-" evidence="18"/>
<evidence type="ECO:0000256" key="9">
    <source>
        <dbReference type="ARBA" id="ARBA00022832"/>
    </source>
</evidence>
<dbReference type="FunFam" id="3.10.450.60:FF:000005">
    <property type="entry name" value="Lipoxygenase"/>
    <property type="match status" value="1"/>
</dbReference>
<gene>
    <name evidence="21" type="ORF">SSX86_009006</name>
</gene>
<evidence type="ECO:0000259" key="20">
    <source>
        <dbReference type="PROSITE" id="PS51393"/>
    </source>
</evidence>
<evidence type="ECO:0000256" key="15">
    <source>
        <dbReference type="ARBA" id="ARBA00023160"/>
    </source>
</evidence>
<reference evidence="21 22" key="1">
    <citation type="submission" date="2024-04" db="EMBL/GenBank/DDBJ databases">
        <title>The reference genome of an endangered Asteraceae, Deinandra increscens subsp. villosa, native to the Central Coast of California.</title>
        <authorList>
            <person name="Guilliams M."/>
            <person name="Hasenstab-Lehman K."/>
            <person name="Meyer R."/>
            <person name="Mcevoy S."/>
        </authorList>
    </citation>
    <scope>NUCLEOTIDE SEQUENCE [LARGE SCALE GENOMIC DNA]</scope>
    <source>
        <tissue evidence="21">Leaf</tissue>
    </source>
</reference>
<dbReference type="AlphaFoldDB" id="A0AAP0H569"/>
<evidence type="ECO:0000259" key="19">
    <source>
        <dbReference type="PROSITE" id="PS50095"/>
    </source>
</evidence>
<evidence type="ECO:0000256" key="16">
    <source>
        <dbReference type="PROSITE-ProRule" id="PRU00152"/>
    </source>
</evidence>
<dbReference type="Pfam" id="PF01477">
    <property type="entry name" value="PLAT"/>
    <property type="match status" value="1"/>
</dbReference>
<dbReference type="GO" id="GO:0016165">
    <property type="term" value="F:linoleate 13S-lipoxygenase activity"/>
    <property type="evidence" value="ECO:0007669"/>
    <property type="project" value="UniProtKB-ARBA"/>
</dbReference>
<evidence type="ECO:0000256" key="8">
    <source>
        <dbReference type="ARBA" id="ARBA00022767"/>
    </source>
</evidence>
<dbReference type="Gene3D" id="2.60.60.20">
    <property type="entry name" value="PLAT/LH2 domain"/>
    <property type="match status" value="1"/>
</dbReference>
<comment type="pathway">
    <text evidence="18">Lipid metabolism; oxylipin biosynthesis.</text>
</comment>
<keyword evidence="11 17" id="KW-0223">Dioxygenase</keyword>
<dbReference type="Gene3D" id="4.10.375.10">
    <property type="entry name" value="Lipoxygenase-1, Domain 2"/>
    <property type="match status" value="1"/>
</dbReference>
<feature type="domain" description="PLAT" evidence="19">
    <location>
        <begin position="96"/>
        <end position="211"/>
    </location>
</feature>
<dbReference type="InterPro" id="IPR001246">
    <property type="entry name" value="LipOase_plant"/>
</dbReference>
<keyword evidence="8 18" id="KW-0925">Oxylipin biosynthesis</keyword>
<comment type="caution">
    <text evidence="21">The sequence shown here is derived from an EMBL/GenBank/DDBJ whole genome shotgun (WGS) entry which is preliminary data.</text>
</comment>
<evidence type="ECO:0000313" key="21">
    <source>
        <dbReference type="EMBL" id="KAK9072571.1"/>
    </source>
</evidence>
<evidence type="ECO:0000256" key="11">
    <source>
        <dbReference type="ARBA" id="ARBA00022964"/>
    </source>
</evidence>
<protein>
    <recommendedName>
        <fullName evidence="18">Lipoxygenase</fullName>
        <ecNumber evidence="18">1.13.11.-</ecNumber>
    </recommendedName>
</protein>
<dbReference type="InterPro" id="IPR000907">
    <property type="entry name" value="LipOase"/>
</dbReference>
<dbReference type="PROSITE" id="PS51393">
    <property type="entry name" value="LIPOXYGENASE_3"/>
    <property type="match status" value="1"/>
</dbReference>
<dbReference type="InterPro" id="IPR036392">
    <property type="entry name" value="PLAT/LH2_dom_sf"/>
</dbReference>
<dbReference type="PROSITE" id="PS50095">
    <property type="entry name" value="PLAT"/>
    <property type="match status" value="1"/>
</dbReference>
<dbReference type="InterPro" id="IPR020834">
    <property type="entry name" value="LipOase_CS"/>
</dbReference>
<dbReference type="FunFam" id="1.20.245.10:FF:000002">
    <property type="entry name" value="Lipoxygenase"/>
    <property type="match status" value="1"/>
</dbReference>
<evidence type="ECO:0000256" key="3">
    <source>
        <dbReference type="ARBA" id="ARBA00009419"/>
    </source>
</evidence>
<dbReference type="Gene3D" id="1.20.245.10">
    <property type="entry name" value="Lipoxygenase-1, Domain 5"/>
    <property type="match status" value="1"/>
</dbReference>
<keyword evidence="13 17" id="KW-0408">Iron</keyword>
<keyword evidence="14" id="KW-0443">Lipid metabolism</keyword>
<dbReference type="InterPro" id="IPR036226">
    <property type="entry name" value="LipOase_C_sf"/>
</dbReference>
<evidence type="ECO:0000256" key="12">
    <source>
        <dbReference type="ARBA" id="ARBA00023002"/>
    </source>
</evidence>
<dbReference type="EMBL" id="JBCNJP010000010">
    <property type="protein sequence ID" value="KAK9072571.1"/>
    <property type="molecule type" value="Genomic_DNA"/>
</dbReference>
<dbReference type="InterPro" id="IPR020833">
    <property type="entry name" value="LipOase_Fe_BS"/>
</dbReference>
<dbReference type="PRINTS" id="PR00087">
    <property type="entry name" value="LIPOXYGENASE"/>
</dbReference>
<evidence type="ECO:0000256" key="10">
    <source>
        <dbReference type="ARBA" id="ARBA00022946"/>
    </source>
</evidence>
<dbReference type="PROSITE" id="PS00711">
    <property type="entry name" value="LIPOXYGENASE_1"/>
    <property type="match status" value="1"/>
</dbReference>
<keyword evidence="12 17" id="KW-0560">Oxidoreductase</keyword>
<evidence type="ECO:0000256" key="2">
    <source>
        <dbReference type="ARBA" id="ARBA00004229"/>
    </source>
</evidence>
<dbReference type="PROSITE" id="PS00081">
    <property type="entry name" value="LIPOXYGENASE_2"/>
    <property type="match status" value="1"/>
</dbReference>
<name>A0AAP0H569_9ASTR</name>
<keyword evidence="4 18" id="KW-0444">Lipid biosynthesis</keyword>
<keyword evidence="22" id="KW-1185">Reference proteome</keyword>
<dbReference type="Proteomes" id="UP001408789">
    <property type="component" value="Unassembled WGS sequence"/>
</dbReference>
<sequence>MLRPQINQSHSLHNLLPLHKSFIRGDATNHSSSSAYSPAILRQHSSTKKSNVTRGQSTSAVGNIKAIAIPFVETVTIVKCVVTIQPNVSSALDDVSTGDVVAVAADGVPDLLGESFVLEIVSNDLDSEGNMKTVKGYATYSALDFQINAYTYECNFDVPDDFGEIGAILVENEYSKKMFFKTIVFDNGVTFTCESWVQSKLNVPGKRIFFTDKSYLPSETPEGLKSLRTEDLESLRGNGEGERKSYDRIYDYDVYNDLGAPGLSINLARPVLGGEKLPYPRRCRTGRKMTIQDPLSESRTLLPFYVPHDEDFSEIKSAQFGAKTLYSLLHSLLPTLDAIFTDKDKGFPLFTKIDLLYNEGVNIPTPNNGVASALPTLIQGVGGTANSILKFDTPETMDRDTFSWFRDEEFCRQMLAGLNPCCIQLVTEWPLMSKLDPEIYGPAESAITKEILQEEIGGFMTFDEALAQKKLFMLDYHDLLLPYANKTRDLKGRVVYGSRTIMFLTPAGTLRPLAIELTHPPSDGKPQWKHVYTPTWDATGAWLWKLAKAHVLSHDSGYHQLVSHWLRTHCVTEPYIIATNRHLSEMHPIKRLLLPHFRYTMQINALARLALINSTGIIEAAFSPGKYSMQLCSDAYAQLWRFDHEALPSDLISRGMAVEDPTAPHGIKLTIEDYPFANDGLLIYDAIKQWATSYVNHYYPQANLVESDEELQAWWNEIRTVGHGDKKDEPWWPQLKTQDDLIGIVSTIMWVASGHHSAVNFGQYDFAGYFPNRPSIARTKMPNEDPTDEEWQSFIKRPEDLLLKSFPSQIQATQVMAILDVLSTHSPDEEYIGGTIEPAWEAEPAVKAAFEEFQGRLNQVESIVDSRNTDPLLKNRSGAGLVPYQLLKPYSDGGVTGRGVPNSISI</sequence>
<dbReference type="GO" id="GO:0006633">
    <property type="term" value="P:fatty acid biosynthetic process"/>
    <property type="evidence" value="ECO:0007669"/>
    <property type="project" value="UniProtKB-KW"/>
</dbReference>
<dbReference type="GO" id="GO:0009507">
    <property type="term" value="C:chloroplast"/>
    <property type="evidence" value="ECO:0007669"/>
    <property type="project" value="UniProtKB-SubCell"/>
</dbReference>
<evidence type="ECO:0000256" key="14">
    <source>
        <dbReference type="ARBA" id="ARBA00023098"/>
    </source>
</evidence>
<comment type="subcellular location">
    <subcellularLocation>
        <location evidence="2">Plastid</location>
        <location evidence="2">Chloroplast</location>
    </subcellularLocation>
</comment>
<accession>A0AAP0H569</accession>
<evidence type="ECO:0000256" key="18">
    <source>
        <dbReference type="RuleBase" id="RU003975"/>
    </source>
</evidence>
<keyword evidence="6" id="KW-0934">Plastid</keyword>
<dbReference type="PRINTS" id="PR00468">
    <property type="entry name" value="PLTLPOXGNASE"/>
</dbReference>
<evidence type="ECO:0000256" key="17">
    <source>
        <dbReference type="RuleBase" id="RU003974"/>
    </source>
</evidence>
<evidence type="ECO:0000313" key="22">
    <source>
        <dbReference type="Proteomes" id="UP001408789"/>
    </source>
</evidence>
<dbReference type="Gene3D" id="4.10.372.10">
    <property type="entry name" value="Lipoxygenase-1, Domain 3"/>
    <property type="match status" value="1"/>
</dbReference>
<dbReference type="InterPro" id="IPR013819">
    <property type="entry name" value="LipOase_C"/>
</dbReference>